<evidence type="ECO:0000313" key="1">
    <source>
        <dbReference type="EMBL" id="KKE84625.1"/>
    </source>
</evidence>
<comment type="caution">
    <text evidence="1">The sequence shown here is derived from an EMBL/GenBank/DDBJ whole genome shotgun (WGS) entry which is preliminary data.</text>
</comment>
<dbReference type="Proteomes" id="UP000033434">
    <property type="component" value="Unassembled WGS sequence"/>
</dbReference>
<proteinExistence type="predicted"/>
<dbReference type="EMBL" id="AUXW01000130">
    <property type="protein sequence ID" value="KKE84625.1"/>
    <property type="molecule type" value="Genomic_DNA"/>
</dbReference>
<sequence length="142" mass="16238">MSRIYQLKMILALLLLVSFINTKIVSASGPDIGFISVSIYALLATPDKYHDKKVQFIGFLNLEFEENAVYAHKSDFEQAIMKNSIWVDIKPNSKEKSKRGYVLIRGIFKADEFGHFGLFSGAIRDIERLEPHKSRIQLESEL</sequence>
<organism evidence="1 2">
    <name type="scientific">Pseudoalteromonas luteoviolacea S4054</name>
    <dbReference type="NCBI Taxonomy" id="1129367"/>
    <lineage>
        <taxon>Bacteria</taxon>
        <taxon>Pseudomonadati</taxon>
        <taxon>Pseudomonadota</taxon>
        <taxon>Gammaproteobacteria</taxon>
        <taxon>Alteromonadales</taxon>
        <taxon>Pseudoalteromonadaceae</taxon>
        <taxon>Pseudoalteromonas</taxon>
    </lineage>
</organism>
<name>A0A0F6AEK3_9GAMM</name>
<protein>
    <submittedName>
        <fullName evidence="1">Uncharacterized protein</fullName>
    </submittedName>
</protein>
<dbReference type="AlphaFoldDB" id="A0A0F6AEK3"/>
<evidence type="ECO:0000313" key="2">
    <source>
        <dbReference type="Proteomes" id="UP000033434"/>
    </source>
</evidence>
<accession>A0A0F6AEK3</accession>
<gene>
    <name evidence="1" type="ORF">N479_26580</name>
</gene>
<dbReference type="RefSeq" id="WP_052960894.1">
    <property type="nucleotide sequence ID" value="NZ_AUXW01000130.1"/>
</dbReference>
<reference evidence="1 2" key="1">
    <citation type="journal article" date="2015" name="BMC Genomics">
        <title>Genome mining reveals unlocked bioactive potential of marine Gram-negative bacteria.</title>
        <authorList>
            <person name="Machado H."/>
            <person name="Sonnenschein E.C."/>
            <person name="Melchiorsen J."/>
            <person name="Gram L."/>
        </authorList>
    </citation>
    <scope>NUCLEOTIDE SEQUENCE [LARGE SCALE GENOMIC DNA]</scope>
    <source>
        <strain evidence="1 2">S4054</strain>
    </source>
</reference>
<dbReference type="PATRIC" id="fig|1129367.4.peg.1396"/>